<organism evidence="1 2">
    <name type="scientific">Mesorhizobium prunaredense</name>
    <dbReference type="NCBI Taxonomy" id="1631249"/>
    <lineage>
        <taxon>Bacteria</taxon>
        <taxon>Pseudomonadati</taxon>
        <taxon>Pseudomonadota</taxon>
        <taxon>Alphaproteobacteria</taxon>
        <taxon>Hyphomicrobiales</taxon>
        <taxon>Phyllobacteriaceae</taxon>
        <taxon>Mesorhizobium</taxon>
    </lineage>
</organism>
<keyword evidence="2" id="KW-1185">Reference proteome</keyword>
<dbReference type="Proteomes" id="UP000188388">
    <property type="component" value="Unassembled WGS sequence"/>
</dbReference>
<evidence type="ECO:0000313" key="1">
    <source>
        <dbReference type="EMBL" id="SIT58124.1"/>
    </source>
</evidence>
<accession>A0A1R3VDX5</accession>
<name>A0A1R3VDX5_9HYPH</name>
<dbReference type="STRING" id="1631249.BQ8794_50226"/>
<evidence type="ECO:0000313" key="2">
    <source>
        <dbReference type="Proteomes" id="UP000188388"/>
    </source>
</evidence>
<sequence length="59" mass="6534">MGTSSTRNVRLIDLSPTDYAAPQNLTMERQLAFIPLRALPLLDGSDPAHPDKPQRKCES</sequence>
<gene>
    <name evidence="1" type="ORF">BQ8794_50226</name>
</gene>
<protein>
    <submittedName>
        <fullName evidence="1">Uncharacterized protein</fullName>
    </submittedName>
</protein>
<dbReference type="EMBL" id="FTPD01000045">
    <property type="protein sequence ID" value="SIT58124.1"/>
    <property type="molecule type" value="Genomic_DNA"/>
</dbReference>
<reference evidence="2" key="1">
    <citation type="submission" date="2017-01" db="EMBL/GenBank/DDBJ databases">
        <authorList>
            <person name="Brunel B."/>
        </authorList>
    </citation>
    <scope>NUCLEOTIDE SEQUENCE [LARGE SCALE GENOMIC DNA]</scope>
</reference>
<proteinExistence type="predicted"/>
<dbReference type="AlphaFoldDB" id="A0A1R3VDX5"/>